<keyword evidence="4" id="KW-1185">Reference proteome</keyword>
<evidence type="ECO:0000313" key="3">
    <source>
        <dbReference type="EMBL" id="ABD10819.1"/>
    </source>
</evidence>
<gene>
    <name evidence="3" type="ordered locus">Francci3_1442</name>
</gene>
<evidence type="ECO:0000256" key="1">
    <source>
        <dbReference type="ARBA" id="ARBA00006226"/>
    </source>
</evidence>
<dbReference type="Pfam" id="PF05016">
    <property type="entry name" value="ParE_toxin"/>
    <property type="match status" value="1"/>
</dbReference>
<dbReference type="STRING" id="106370.Francci3_1442"/>
<dbReference type="Proteomes" id="UP000001937">
    <property type="component" value="Chromosome"/>
</dbReference>
<proteinExistence type="inferred from homology"/>
<dbReference type="PANTHER" id="PTHR35601">
    <property type="entry name" value="TOXIN RELE"/>
    <property type="match status" value="1"/>
</dbReference>
<dbReference type="InterPro" id="IPR007712">
    <property type="entry name" value="RelE/ParE_toxin"/>
</dbReference>
<dbReference type="eggNOG" id="COG2026">
    <property type="taxonomic scope" value="Bacteria"/>
</dbReference>
<evidence type="ECO:0000313" key="4">
    <source>
        <dbReference type="Proteomes" id="UP000001937"/>
    </source>
</evidence>
<dbReference type="AlphaFoldDB" id="Q2JD23"/>
<dbReference type="PhylomeDB" id="Q2JD23"/>
<dbReference type="PANTHER" id="PTHR35601:SF1">
    <property type="entry name" value="TOXIN RELE"/>
    <property type="match status" value="1"/>
</dbReference>
<reference evidence="3 4" key="1">
    <citation type="journal article" date="2007" name="Genome Res.">
        <title>Genome characteristics of facultatively symbiotic Frankia sp. strains reflect host range and host plant biogeography.</title>
        <authorList>
            <person name="Normand P."/>
            <person name="Lapierre P."/>
            <person name="Tisa L.S."/>
            <person name="Gogarten J.P."/>
            <person name="Alloisio N."/>
            <person name="Bagnarol E."/>
            <person name="Bassi C.A."/>
            <person name="Berry A.M."/>
            <person name="Bickhart D.M."/>
            <person name="Choisne N."/>
            <person name="Couloux A."/>
            <person name="Cournoyer B."/>
            <person name="Cruveiller S."/>
            <person name="Daubin V."/>
            <person name="Demange N."/>
            <person name="Francino M.P."/>
            <person name="Goltsman E."/>
            <person name="Huang Y."/>
            <person name="Kopp O.R."/>
            <person name="Labarre L."/>
            <person name="Lapidus A."/>
            <person name="Lavire C."/>
            <person name="Marechal J."/>
            <person name="Martinez M."/>
            <person name="Mastronunzio J.E."/>
            <person name="Mullin B.C."/>
            <person name="Niemann J."/>
            <person name="Pujic P."/>
            <person name="Rawnsley T."/>
            <person name="Rouy Z."/>
            <person name="Schenowitz C."/>
            <person name="Sellstedt A."/>
            <person name="Tavares F."/>
            <person name="Tomkins J.P."/>
            <person name="Vallenet D."/>
            <person name="Valverde C."/>
            <person name="Wall L.G."/>
            <person name="Wang Y."/>
            <person name="Medigue C."/>
            <person name="Benson D.R."/>
        </authorList>
    </citation>
    <scope>NUCLEOTIDE SEQUENCE [LARGE SCALE GENOMIC DNA]</scope>
    <source>
        <strain evidence="4">DSM 45818 / CECT 9043 / CcI3</strain>
    </source>
</reference>
<comment type="similarity">
    <text evidence="1">Belongs to the RelE toxin family.</text>
</comment>
<evidence type="ECO:0000256" key="2">
    <source>
        <dbReference type="ARBA" id="ARBA00022649"/>
    </source>
</evidence>
<organism evidence="3 4">
    <name type="scientific">Frankia casuarinae (strain DSM 45818 / CECT 9043 / HFP020203 / CcI3)</name>
    <dbReference type="NCBI Taxonomy" id="106370"/>
    <lineage>
        <taxon>Bacteria</taxon>
        <taxon>Bacillati</taxon>
        <taxon>Actinomycetota</taxon>
        <taxon>Actinomycetes</taxon>
        <taxon>Frankiales</taxon>
        <taxon>Frankiaceae</taxon>
        <taxon>Frankia</taxon>
    </lineage>
</organism>
<keyword evidence="2" id="KW-1277">Toxin-antitoxin system</keyword>
<accession>Q2JD23</accession>
<name>Q2JD23_FRACC</name>
<dbReference type="EMBL" id="CP000249">
    <property type="protein sequence ID" value="ABD10819.1"/>
    <property type="molecule type" value="Genomic_DNA"/>
</dbReference>
<dbReference type="KEGG" id="fra:Francci3_1442"/>
<protein>
    <recommendedName>
        <fullName evidence="5">Plasmid stabilization system</fullName>
    </recommendedName>
</protein>
<dbReference type="SUPFAM" id="SSF143011">
    <property type="entry name" value="RelE-like"/>
    <property type="match status" value="1"/>
</dbReference>
<sequence>MTRLAAEPRPSGARALTGQPTGILRIRVGEYRVIYQVDHTRVLVTIVHVAHRREVYRHL</sequence>
<dbReference type="Gene3D" id="3.30.2310.20">
    <property type="entry name" value="RelE-like"/>
    <property type="match status" value="1"/>
</dbReference>
<dbReference type="HOGENOM" id="CLU_155761_3_3_11"/>
<evidence type="ECO:0008006" key="5">
    <source>
        <dbReference type="Google" id="ProtNLM"/>
    </source>
</evidence>
<dbReference type="InterPro" id="IPR035093">
    <property type="entry name" value="RelE/ParE_toxin_dom_sf"/>
</dbReference>